<dbReference type="PRINTS" id="PR00082">
    <property type="entry name" value="GLFDHDRGNASE"/>
</dbReference>
<keyword evidence="2 6" id="KW-0560">Oxidoreductase</keyword>
<sequence>MNAAFTTGKELQKMDPVFGQLSFDDHEQIVFCNDKDTGLKAIIGIHNSVMGPALGGTRMYNYANEWEALNDVLRLSRGMTFKAAITGLNIGGGKAVIIGDAKTQKTPELMRKFGEFVHSLSGRYITAEDVGMETKDMDIVRDVTPYVTGISEERGGSGNPSPVTAYGVYLGMKAAAKQQFGSDVLSGKKILVQGIGHVGETLVDYLTKEGALVTIADINEEKLNEVGAKYQAQIFRGDDLYSADVDIYAPCAMGATLNDTTVYKIKAKVIAGAANNQLADENVHGAILQERGILYAPDFLINAGGIINVYAELAHYDKAEIMRKTENIYNTTLEIFDFALANKITPHHAALTIAQNRINQRKLENSKK</sequence>
<dbReference type="Pfam" id="PF02812">
    <property type="entry name" value="ELFV_dehydrog_N"/>
    <property type="match status" value="1"/>
</dbReference>
<dbReference type="Pfam" id="PF00208">
    <property type="entry name" value="ELFV_dehydrog"/>
    <property type="match status" value="1"/>
</dbReference>
<dbReference type="SMART" id="SM00839">
    <property type="entry name" value="ELFV_dehydrog"/>
    <property type="match status" value="1"/>
</dbReference>
<dbReference type="GO" id="GO:0016639">
    <property type="term" value="F:oxidoreductase activity, acting on the CH-NH2 group of donors, NAD or NADP as acceptor"/>
    <property type="evidence" value="ECO:0007669"/>
    <property type="project" value="InterPro"/>
</dbReference>
<dbReference type="InterPro" id="IPR006097">
    <property type="entry name" value="Glu/Leu/Phe/Val/Trp_DH_dimer"/>
</dbReference>
<dbReference type="PANTHER" id="PTHR42722:SF1">
    <property type="entry name" value="VALINE DEHYDROGENASE"/>
    <property type="match status" value="1"/>
</dbReference>
<evidence type="ECO:0000256" key="4">
    <source>
        <dbReference type="PIRSR" id="PIRSR000188-1"/>
    </source>
</evidence>
<dbReference type="InterPro" id="IPR036291">
    <property type="entry name" value="NAD(P)-bd_dom_sf"/>
</dbReference>
<evidence type="ECO:0000313" key="8">
    <source>
        <dbReference type="EMBL" id="OAB27307.1"/>
    </source>
</evidence>
<evidence type="ECO:0000256" key="6">
    <source>
        <dbReference type="RuleBase" id="RU004417"/>
    </source>
</evidence>
<gene>
    <name evidence="8" type="ORF">FBFR_12295</name>
</gene>
<keyword evidence="3 5" id="KW-0520">NAD</keyword>
<organism evidence="8 9">
    <name type="scientific">Flavobacterium fryxellicola</name>
    <dbReference type="NCBI Taxonomy" id="249352"/>
    <lineage>
        <taxon>Bacteria</taxon>
        <taxon>Pseudomonadati</taxon>
        <taxon>Bacteroidota</taxon>
        <taxon>Flavobacteriia</taxon>
        <taxon>Flavobacteriales</taxon>
        <taxon>Flavobacteriaceae</taxon>
        <taxon>Flavobacterium</taxon>
    </lineage>
</organism>
<dbReference type="SUPFAM" id="SSF51735">
    <property type="entry name" value="NAD(P)-binding Rossmann-fold domains"/>
    <property type="match status" value="1"/>
</dbReference>
<evidence type="ECO:0000256" key="2">
    <source>
        <dbReference type="ARBA" id="ARBA00023002"/>
    </source>
</evidence>
<comment type="similarity">
    <text evidence="1 6">Belongs to the Glu/Leu/Phe/Val dehydrogenases family.</text>
</comment>
<evidence type="ECO:0000313" key="9">
    <source>
        <dbReference type="Proteomes" id="UP000077164"/>
    </source>
</evidence>
<accession>A0A167WEX0</accession>
<dbReference type="SUPFAM" id="SSF53223">
    <property type="entry name" value="Aminoacid dehydrogenase-like, N-terminal domain"/>
    <property type="match status" value="1"/>
</dbReference>
<dbReference type="InterPro" id="IPR006096">
    <property type="entry name" value="Glu/Leu/Phe/Val/Trp_DH_C"/>
</dbReference>
<comment type="caution">
    <text evidence="8">The sequence shown here is derived from an EMBL/GenBank/DDBJ whole genome shotgun (WGS) entry which is preliminary data.</text>
</comment>
<feature type="domain" description="Glutamate/phenylalanine/leucine/valine/L-tryptophan dehydrogenase C-terminal" evidence="7">
    <location>
        <begin position="158"/>
        <end position="366"/>
    </location>
</feature>
<feature type="active site" description="Proton donor/acceptor" evidence="4">
    <location>
        <position position="94"/>
    </location>
</feature>
<dbReference type="Gene3D" id="3.40.50.720">
    <property type="entry name" value="NAD(P)-binding Rossmann-like Domain"/>
    <property type="match status" value="1"/>
</dbReference>
<dbReference type="GO" id="GO:0000166">
    <property type="term" value="F:nucleotide binding"/>
    <property type="evidence" value="ECO:0007669"/>
    <property type="project" value="UniProtKB-KW"/>
</dbReference>
<keyword evidence="5" id="KW-0547">Nucleotide-binding</keyword>
<dbReference type="FunFam" id="3.40.50.10860:FF:000010">
    <property type="entry name" value="Leucine dehydrogenase"/>
    <property type="match status" value="1"/>
</dbReference>
<dbReference type="STRING" id="249352.SAMN05444395_10438"/>
<dbReference type="Proteomes" id="UP000077164">
    <property type="component" value="Unassembled WGS sequence"/>
</dbReference>
<dbReference type="GO" id="GO:0006520">
    <property type="term" value="P:amino acid metabolic process"/>
    <property type="evidence" value="ECO:0007669"/>
    <property type="project" value="InterPro"/>
</dbReference>
<dbReference type="Gene3D" id="3.40.50.10860">
    <property type="entry name" value="Leucine Dehydrogenase, chain A, domain 1"/>
    <property type="match status" value="1"/>
</dbReference>
<evidence type="ECO:0000256" key="3">
    <source>
        <dbReference type="ARBA" id="ARBA00023027"/>
    </source>
</evidence>
<dbReference type="EMBL" id="LVJE01000019">
    <property type="protein sequence ID" value="OAB27307.1"/>
    <property type="molecule type" value="Genomic_DNA"/>
</dbReference>
<keyword evidence="9" id="KW-1185">Reference proteome</keyword>
<reference evidence="8 9" key="1">
    <citation type="submission" date="2016-03" db="EMBL/GenBank/DDBJ databases">
        <title>Draft genome sequence of Flavobacterium fryxellicola DSM 16209.</title>
        <authorList>
            <person name="Shin S.-K."/>
            <person name="Yi H."/>
        </authorList>
    </citation>
    <scope>NUCLEOTIDE SEQUENCE [LARGE SCALE GENOMIC DNA]</scope>
    <source>
        <strain evidence="8 9">DSM 16209</strain>
    </source>
</reference>
<dbReference type="InterPro" id="IPR006095">
    <property type="entry name" value="Glu/Leu/Phe/Val/Trp_DH"/>
</dbReference>
<dbReference type="InterPro" id="IPR016211">
    <property type="entry name" value="Glu/Phe/Leu/Val/Trp_DH_bac/arc"/>
</dbReference>
<dbReference type="InterPro" id="IPR046346">
    <property type="entry name" value="Aminoacid_DH-like_N_sf"/>
</dbReference>
<dbReference type="PIRSF" id="PIRSF000188">
    <property type="entry name" value="Phe_leu_dh"/>
    <property type="match status" value="1"/>
</dbReference>
<dbReference type="RefSeq" id="WP_066081753.1">
    <property type="nucleotide sequence ID" value="NZ_FRDK01000004.1"/>
</dbReference>
<evidence type="ECO:0000256" key="1">
    <source>
        <dbReference type="ARBA" id="ARBA00006382"/>
    </source>
</evidence>
<evidence type="ECO:0000256" key="5">
    <source>
        <dbReference type="PIRSR" id="PIRSR000188-2"/>
    </source>
</evidence>
<protein>
    <submittedName>
        <fullName evidence="8">Leucine dehydrogenase</fullName>
    </submittedName>
</protein>
<name>A0A167WEX0_9FLAO</name>
<dbReference type="AlphaFoldDB" id="A0A167WEX0"/>
<proteinExistence type="inferred from homology"/>
<dbReference type="CDD" id="cd01075">
    <property type="entry name" value="NAD_bind_Leu_Phe_Val_DH"/>
    <property type="match status" value="1"/>
</dbReference>
<evidence type="ECO:0000259" key="7">
    <source>
        <dbReference type="SMART" id="SM00839"/>
    </source>
</evidence>
<feature type="binding site" evidence="5">
    <location>
        <begin position="194"/>
        <end position="199"/>
    </location>
    <ligand>
        <name>NAD(+)</name>
        <dbReference type="ChEBI" id="CHEBI:57540"/>
    </ligand>
</feature>
<dbReference type="OrthoDB" id="9803297at2"/>
<dbReference type="PANTHER" id="PTHR42722">
    <property type="entry name" value="LEUCINE DEHYDROGENASE"/>
    <property type="match status" value="1"/>
</dbReference>